<dbReference type="EMBL" id="QXFW01002907">
    <property type="protein sequence ID" value="KAE8974452.1"/>
    <property type="molecule type" value="Genomic_DNA"/>
</dbReference>
<proteinExistence type="predicted"/>
<dbReference type="EMBL" id="QXGD01002331">
    <property type="protein sequence ID" value="KAE9190106.1"/>
    <property type="molecule type" value="Genomic_DNA"/>
</dbReference>
<evidence type="ECO:0000313" key="12">
    <source>
        <dbReference type="EMBL" id="KAE9301896.1"/>
    </source>
</evidence>
<dbReference type="EMBL" id="QXFZ01002902">
    <property type="protein sequence ID" value="KAE9072835.1"/>
    <property type="molecule type" value="Genomic_DNA"/>
</dbReference>
<dbReference type="EMBL" id="QXGE01002205">
    <property type="protein sequence ID" value="KAE9283914.1"/>
    <property type="molecule type" value="Genomic_DNA"/>
</dbReference>
<dbReference type="EMBL" id="QXGA01002236">
    <property type="protein sequence ID" value="KAE9101404.1"/>
    <property type="molecule type" value="Genomic_DNA"/>
</dbReference>
<name>A0A6A3E730_9STRA</name>
<evidence type="ECO:0000313" key="13">
    <source>
        <dbReference type="Proteomes" id="UP000429523"/>
    </source>
</evidence>
<keyword evidence="14" id="KW-1185">Reference proteome</keyword>
<evidence type="ECO:0000313" key="4">
    <source>
        <dbReference type="EMBL" id="KAE8974452.1"/>
    </source>
</evidence>
<dbReference type="Proteomes" id="UP000433483">
    <property type="component" value="Unassembled WGS sequence"/>
</dbReference>
<comment type="caution">
    <text evidence="3">The sequence shown here is derived from an EMBL/GenBank/DDBJ whole genome shotgun (WGS) entry which is preliminary data.</text>
</comment>
<dbReference type="Proteomes" id="UP000440367">
    <property type="component" value="Unassembled WGS sequence"/>
</dbReference>
<evidence type="ECO:0000313" key="7">
    <source>
        <dbReference type="EMBL" id="KAE9101404.1"/>
    </source>
</evidence>
<dbReference type="EMBL" id="QXFY01002166">
    <property type="protein sequence ID" value="KAE9301896.1"/>
    <property type="molecule type" value="Genomic_DNA"/>
</dbReference>
<evidence type="ECO:0000313" key="3">
    <source>
        <dbReference type="EMBL" id="KAE8925678.1"/>
    </source>
</evidence>
<evidence type="ECO:0000313" key="20">
    <source>
        <dbReference type="Proteomes" id="UP000476176"/>
    </source>
</evidence>
<evidence type="ECO:0000313" key="9">
    <source>
        <dbReference type="EMBL" id="KAE9182139.1"/>
    </source>
</evidence>
<reference evidence="13 14" key="1">
    <citation type="submission" date="2018-08" db="EMBL/GenBank/DDBJ databases">
        <title>Genomic investigation of the strawberry pathogen Phytophthora fragariae indicates pathogenicity is determined by transcriptional variation in three key races.</title>
        <authorList>
            <person name="Adams T.M."/>
            <person name="Armitage A.D."/>
            <person name="Sobczyk M.K."/>
            <person name="Bates H.J."/>
            <person name="Dunwell J.M."/>
            <person name="Nellist C.F."/>
            <person name="Harrison R.J."/>
        </authorList>
    </citation>
    <scope>NUCLEOTIDE SEQUENCE [LARGE SCALE GENOMIC DNA]</scope>
    <source>
        <strain evidence="11 15">A4</strain>
        <strain evidence="10 16">BC-1</strain>
        <strain evidence="9 20">BC-23</strain>
        <strain evidence="8 14">NOV-27</strain>
        <strain evidence="7 17">NOV-5</strain>
        <strain evidence="5 18">NOV-71</strain>
        <strain evidence="12 21">NOV-77</strain>
        <strain evidence="3 13">NOV-9</strain>
        <strain evidence="6 22">ONT-3</strain>
        <strain evidence="4 19">SCRP245</strain>
    </source>
</reference>
<keyword evidence="2" id="KW-0472">Membrane</keyword>
<dbReference type="EMBL" id="QXFX01002250">
    <property type="protein sequence ID" value="KAE9079007.1"/>
    <property type="molecule type" value="Genomic_DNA"/>
</dbReference>
<evidence type="ECO:0000313" key="5">
    <source>
        <dbReference type="EMBL" id="KAE9072835.1"/>
    </source>
</evidence>
<keyword evidence="2" id="KW-1133">Transmembrane helix</keyword>
<evidence type="ECO:0000313" key="6">
    <source>
        <dbReference type="EMBL" id="KAE9079007.1"/>
    </source>
</evidence>
<evidence type="ECO:0000313" key="10">
    <source>
        <dbReference type="EMBL" id="KAE9190106.1"/>
    </source>
</evidence>
<accession>A0A6A3E730</accession>
<protein>
    <submittedName>
        <fullName evidence="3">Uncharacterized protein</fullName>
    </submittedName>
</protein>
<dbReference type="AlphaFoldDB" id="A0A6A3E730"/>
<gene>
    <name evidence="11" type="ORF">PF001_g22634</name>
    <name evidence="10" type="ORF">PF002_g24857</name>
    <name evidence="9" type="ORF">PF004_g24333</name>
    <name evidence="8" type="ORF">PF005_g23529</name>
    <name evidence="7" type="ORF">PF006_g22681</name>
    <name evidence="5" type="ORF">PF007_g26033</name>
    <name evidence="12" type="ORF">PF008_g22621</name>
    <name evidence="3" type="ORF">PF009_g24121</name>
    <name evidence="6" type="ORF">PF010_g22920</name>
    <name evidence="4" type="ORF">PF011_g24856</name>
</gene>
<dbReference type="EMBL" id="QXGB01002250">
    <property type="protein sequence ID" value="KAE9179848.1"/>
    <property type="molecule type" value="Genomic_DNA"/>
</dbReference>
<evidence type="ECO:0000313" key="21">
    <source>
        <dbReference type="Proteomes" id="UP000486351"/>
    </source>
</evidence>
<evidence type="ECO:0000256" key="2">
    <source>
        <dbReference type="SAM" id="Phobius"/>
    </source>
</evidence>
<feature type="transmembrane region" description="Helical" evidence="2">
    <location>
        <begin position="72"/>
        <end position="94"/>
    </location>
</feature>
<feature type="region of interest" description="Disordered" evidence="1">
    <location>
        <begin position="1"/>
        <end position="21"/>
    </location>
</feature>
<evidence type="ECO:0000256" key="1">
    <source>
        <dbReference type="SAM" id="MobiDB-lite"/>
    </source>
</evidence>
<evidence type="ECO:0000313" key="22">
    <source>
        <dbReference type="Proteomes" id="UP000488956"/>
    </source>
</evidence>
<evidence type="ECO:0000313" key="15">
    <source>
        <dbReference type="Proteomes" id="UP000437068"/>
    </source>
</evidence>
<evidence type="ECO:0000313" key="8">
    <source>
        <dbReference type="EMBL" id="KAE9179848.1"/>
    </source>
</evidence>
<dbReference type="Proteomes" id="UP000488956">
    <property type="component" value="Unassembled WGS sequence"/>
</dbReference>
<feature type="compositionally biased region" description="Polar residues" evidence="1">
    <location>
        <begin position="1"/>
        <end position="12"/>
    </location>
</feature>
<evidence type="ECO:0000313" key="18">
    <source>
        <dbReference type="Proteomes" id="UP000441208"/>
    </source>
</evidence>
<dbReference type="EMBL" id="QXGF01002210">
    <property type="protein sequence ID" value="KAE8925678.1"/>
    <property type="molecule type" value="Genomic_DNA"/>
</dbReference>
<dbReference type="Proteomes" id="UP000486351">
    <property type="component" value="Unassembled WGS sequence"/>
</dbReference>
<dbReference type="Proteomes" id="UP000440732">
    <property type="component" value="Unassembled WGS sequence"/>
</dbReference>
<dbReference type="Proteomes" id="UP000460718">
    <property type="component" value="Unassembled WGS sequence"/>
</dbReference>
<evidence type="ECO:0000313" key="16">
    <source>
        <dbReference type="Proteomes" id="UP000440367"/>
    </source>
</evidence>
<dbReference type="OrthoDB" id="10289590at2759"/>
<dbReference type="Proteomes" id="UP000437068">
    <property type="component" value="Unassembled WGS sequence"/>
</dbReference>
<keyword evidence="2" id="KW-0812">Transmembrane</keyword>
<organism evidence="3 13">
    <name type="scientific">Phytophthora fragariae</name>
    <dbReference type="NCBI Taxonomy" id="53985"/>
    <lineage>
        <taxon>Eukaryota</taxon>
        <taxon>Sar</taxon>
        <taxon>Stramenopiles</taxon>
        <taxon>Oomycota</taxon>
        <taxon>Peronosporomycetes</taxon>
        <taxon>Peronosporales</taxon>
        <taxon>Peronosporaceae</taxon>
        <taxon>Phytophthora</taxon>
    </lineage>
</organism>
<evidence type="ECO:0000313" key="17">
    <source>
        <dbReference type="Proteomes" id="UP000440732"/>
    </source>
</evidence>
<evidence type="ECO:0000313" key="19">
    <source>
        <dbReference type="Proteomes" id="UP000460718"/>
    </source>
</evidence>
<evidence type="ECO:0000313" key="14">
    <source>
        <dbReference type="Proteomes" id="UP000433483"/>
    </source>
</evidence>
<dbReference type="Proteomes" id="UP000476176">
    <property type="component" value="Unassembled WGS sequence"/>
</dbReference>
<dbReference type="Proteomes" id="UP000429523">
    <property type="component" value="Unassembled WGS sequence"/>
</dbReference>
<dbReference type="EMBL" id="QXGC01002756">
    <property type="protein sequence ID" value="KAE9182139.1"/>
    <property type="molecule type" value="Genomic_DNA"/>
</dbReference>
<dbReference type="Proteomes" id="UP000441208">
    <property type="component" value="Unassembled WGS sequence"/>
</dbReference>
<evidence type="ECO:0000313" key="11">
    <source>
        <dbReference type="EMBL" id="KAE9283914.1"/>
    </source>
</evidence>
<sequence>MRAHNSPRQSVASVDDVGSAEHGHPEIRLVGKGMTSAHGASANTFPLPRSFIVFFVLRISNRSSVLPTGHSLGFSFFMSLVSTSLFLANALALLSRFTFISGLELSVLLYS</sequence>